<dbReference type="InterPro" id="IPR006045">
    <property type="entry name" value="Cupin_1"/>
</dbReference>
<evidence type="ECO:0000256" key="2">
    <source>
        <dbReference type="SAM" id="SignalP"/>
    </source>
</evidence>
<name>A0AAD4XA17_9MAGN</name>
<dbReference type="SUPFAM" id="SSF51182">
    <property type="entry name" value="RmlC-like cupins"/>
    <property type="match status" value="1"/>
</dbReference>
<keyword evidence="5" id="KW-1185">Reference proteome</keyword>
<feature type="region of interest" description="Disordered" evidence="1">
    <location>
        <begin position="111"/>
        <end position="133"/>
    </location>
</feature>
<keyword evidence="2" id="KW-0732">Signal</keyword>
<evidence type="ECO:0000259" key="3">
    <source>
        <dbReference type="SMART" id="SM00835"/>
    </source>
</evidence>
<organism evidence="4 5">
    <name type="scientific">Papaver atlanticum</name>
    <dbReference type="NCBI Taxonomy" id="357466"/>
    <lineage>
        <taxon>Eukaryota</taxon>
        <taxon>Viridiplantae</taxon>
        <taxon>Streptophyta</taxon>
        <taxon>Embryophyta</taxon>
        <taxon>Tracheophyta</taxon>
        <taxon>Spermatophyta</taxon>
        <taxon>Magnoliopsida</taxon>
        <taxon>Ranunculales</taxon>
        <taxon>Papaveraceae</taxon>
        <taxon>Papaveroideae</taxon>
        <taxon>Papaver</taxon>
    </lineage>
</organism>
<evidence type="ECO:0000313" key="4">
    <source>
        <dbReference type="EMBL" id="KAI3866317.1"/>
    </source>
</evidence>
<feature type="domain" description="Cupin type-1" evidence="3">
    <location>
        <begin position="32"/>
        <end position="182"/>
    </location>
</feature>
<dbReference type="InterPro" id="IPR011051">
    <property type="entry name" value="RmlC_Cupin_sf"/>
</dbReference>
<dbReference type="AlphaFoldDB" id="A0AAD4XA17"/>
<dbReference type="PANTHER" id="PTHR31189:SF54">
    <property type="entry name" value="11S GLOBULIN SEED STORAGE PROTEIN 2-LIKE"/>
    <property type="match status" value="1"/>
</dbReference>
<feature type="signal peptide" evidence="2">
    <location>
        <begin position="1"/>
        <end position="21"/>
    </location>
</feature>
<accession>A0AAD4XA17</accession>
<feature type="compositionally biased region" description="Basic and acidic residues" evidence="1">
    <location>
        <begin position="123"/>
        <end position="132"/>
    </location>
</feature>
<feature type="non-terminal residue" evidence="4">
    <location>
        <position position="1"/>
    </location>
</feature>
<dbReference type="InterPro" id="IPR050253">
    <property type="entry name" value="Seed_Storage-Functional"/>
</dbReference>
<comment type="caution">
    <text evidence="4">The sequence shown here is derived from an EMBL/GenBank/DDBJ whole genome shotgun (WGS) entry which is preliminary data.</text>
</comment>
<feature type="chain" id="PRO_5041907655" description="Cupin type-1 domain-containing protein" evidence="2">
    <location>
        <begin position="22"/>
        <end position="183"/>
    </location>
</feature>
<sequence length="183" mass="20311">MAKAIPFATLITFFLVSMVFAQYQTGQQSQQQQIQQQEARQCRIQRGVTEIWNEFEDQFQCAGVAALKNIIHPNCLSLPNFSPSPRLVYIQQGQGLIGMSIPGCAETYHSGKQSVRGGGVRTRQTEQRDQHQKVHRVLQGDIVSLPAGVAHSCYKDGNEELVVVSSFYLAGGHQQIYSSVQSV</sequence>
<reference evidence="4" key="1">
    <citation type="submission" date="2022-04" db="EMBL/GenBank/DDBJ databases">
        <title>A functionally conserved STORR gene fusion in Papaver species that diverged 16.8 million years ago.</title>
        <authorList>
            <person name="Catania T."/>
        </authorList>
    </citation>
    <scope>NUCLEOTIDE SEQUENCE</scope>
    <source>
        <strain evidence="4">S-188037</strain>
    </source>
</reference>
<dbReference type="SMART" id="SM00835">
    <property type="entry name" value="Cupin_1"/>
    <property type="match status" value="1"/>
</dbReference>
<dbReference type="Gene3D" id="2.60.120.10">
    <property type="entry name" value="Jelly Rolls"/>
    <property type="match status" value="1"/>
</dbReference>
<evidence type="ECO:0000313" key="5">
    <source>
        <dbReference type="Proteomes" id="UP001202328"/>
    </source>
</evidence>
<dbReference type="EMBL" id="JAJJMB010013673">
    <property type="protein sequence ID" value="KAI3866317.1"/>
    <property type="molecule type" value="Genomic_DNA"/>
</dbReference>
<dbReference type="InterPro" id="IPR014710">
    <property type="entry name" value="RmlC-like_jellyroll"/>
</dbReference>
<dbReference type="Pfam" id="PF00190">
    <property type="entry name" value="Cupin_1"/>
    <property type="match status" value="1"/>
</dbReference>
<protein>
    <recommendedName>
        <fullName evidence="3">Cupin type-1 domain-containing protein</fullName>
    </recommendedName>
</protein>
<dbReference type="Proteomes" id="UP001202328">
    <property type="component" value="Unassembled WGS sequence"/>
</dbReference>
<dbReference type="CDD" id="cd02242">
    <property type="entry name" value="cupin_11S_legumin_N"/>
    <property type="match status" value="1"/>
</dbReference>
<evidence type="ECO:0000256" key="1">
    <source>
        <dbReference type="SAM" id="MobiDB-lite"/>
    </source>
</evidence>
<dbReference type="PANTHER" id="PTHR31189">
    <property type="entry name" value="OS03G0336100 PROTEIN-RELATED"/>
    <property type="match status" value="1"/>
</dbReference>
<proteinExistence type="predicted"/>
<gene>
    <name evidence="4" type="ORF">MKW98_007972</name>
</gene>